<organism evidence="2 3">
    <name type="scientific">Oryza sativa subsp. japonica</name>
    <name type="common">Rice</name>
    <dbReference type="NCBI Taxonomy" id="39947"/>
    <lineage>
        <taxon>Eukaryota</taxon>
        <taxon>Viridiplantae</taxon>
        <taxon>Streptophyta</taxon>
        <taxon>Embryophyta</taxon>
        <taxon>Tracheophyta</taxon>
        <taxon>Spermatophyta</taxon>
        <taxon>Magnoliopsida</taxon>
        <taxon>Liliopsida</taxon>
        <taxon>Poales</taxon>
        <taxon>Poaceae</taxon>
        <taxon>BOP clade</taxon>
        <taxon>Oryzoideae</taxon>
        <taxon>Oryzeae</taxon>
        <taxon>Oryzinae</taxon>
        <taxon>Oryza</taxon>
        <taxon>Oryza sativa</taxon>
    </lineage>
</organism>
<keyword evidence="3" id="KW-1185">Reference proteome</keyword>
<proteinExistence type="predicted"/>
<feature type="compositionally biased region" description="Low complexity" evidence="1">
    <location>
        <begin position="61"/>
        <end position="70"/>
    </location>
</feature>
<feature type="non-terminal residue" evidence="2">
    <location>
        <position position="123"/>
    </location>
</feature>
<feature type="region of interest" description="Disordered" evidence="1">
    <location>
        <begin position="46"/>
        <end position="72"/>
    </location>
</feature>
<accession>A0A0P0XTW4</accession>
<sequence length="123" mass="13200">MNPTRALSDPRALVFKPRRISISSTSAPESSPVVRCLMALVMMLETGSRGPKQKPPSRTAGSSSGFSSTGEALNCSAVEPNDASSQHRFVASASTAGRAHIGHRPMGRTRLLAIGRRRLQWRS</sequence>
<reference evidence="3" key="1">
    <citation type="journal article" date="2005" name="Nature">
        <title>The map-based sequence of the rice genome.</title>
        <authorList>
            <consortium name="International rice genome sequencing project (IRGSP)"/>
            <person name="Matsumoto T."/>
            <person name="Wu J."/>
            <person name="Kanamori H."/>
            <person name="Katayose Y."/>
            <person name="Fujisawa M."/>
            <person name="Namiki N."/>
            <person name="Mizuno H."/>
            <person name="Yamamoto K."/>
            <person name="Antonio B.A."/>
            <person name="Baba T."/>
            <person name="Sakata K."/>
            <person name="Nagamura Y."/>
            <person name="Aoki H."/>
            <person name="Arikawa K."/>
            <person name="Arita K."/>
            <person name="Bito T."/>
            <person name="Chiden Y."/>
            <person name="Fujitsuka N."/>
            <person name="Fukunaka R."/>
            <person name="Hamada M."/>
            <person name="Harada C."/>
            <person name="Hayashi A."/>
            <person name="Hijishita S."/>
            <person name="Honda M."/>
            <person name="Hosokawa S."/>
            <person name="Ichikawa Y."/>
            <person name="Idonuma A."/>
            <person name="Iijima M."/>
            <person name="Ikeda M."/>
            <person name="Ikeno M."/>
            <person name="Ito K."/>
            <person name="Ito S."/>
            <person name="Ito T."/>
            <person name="Ito Y."/>
            <person name="Ito Y."/>
            <person name="Iwabuchi A."/>
            <person name="Kamiya K."/>
            <person name="Karasawa W."/>
            <person name="Kurita K."/>
            <person name="Katagiri S."/>
            <person name="Kikuta A."/>
            <person name="Kobayashi H."/>
            <person name="Kobayashi N."/>
            <person name="Machita K."/>
            <person name="Maehara T."/>
            <person name="Masukawa M."/>
            <person name="Mizubayashi T."/>
            <person name="Mukai Y."/>
            <person name="Nagasaki H."/>
            <person name="Nagata Y."/>
            <person name="Naito S."/>
            <person name="Nakashima M."/>
            <person name="Nakama Y."/>
            <person name="Nakamichi Y."/>
            <person name="Nakamura M."/>
            <person name="Meguro A."/>
            <person name="Negishi M."/>
            <person name="Ohta I."/>
            <person name="Ohta T."/>
            <person name="Okamoto M."/>
            <person name="Ono N."/>
            <person name="Saji S."/>
            <person name="Sakaguchi M."/>
            <person name="Sakai K."/>
            <person name="Shibata M."/>
            <person name="Shimokawa T."/>
            <person name="Song J."/>
            <person name="Takazaki Y."/>
            <person name="Terasawa K."/>
            <person name="Tsugane M."/>
            <person name="Tsuji K."/>
            <person name="Ueda S."/>
            <person name="Waki K."/>
            <person name="Yamagata H."/>
            <person name="Yamamoto M."/>
            <person name="Yamamoto S."/>
            <person name="Yamane H."/>
            <person name="Yoshiki S."/>
            <person name="Yoshihara R."/>
            <person name="Yukawa K."/>
            <person name="Zhong H."/>
            <person name="Yano M."/>
            <person name="Yuan Q."/>
            <person name="Ouyang S."/>
            <person name="Liu J."/>
            <person name="Jones K.M."/>
            <person name="Gansberger K."/>
            <person name="Moffat K."/>
            <person name="Hill J."/>
            <person name="Bera J."/>
            <person name="Fadrosh D."/>
            <person name="Jin S."/>
            <person name="Johri S."/>
            <person name="Kim M."/>
            <person name="Overton L."/>
            <person name="Reardon M."/>
            <person name="Tsitrin T."/>
            <person name="Vuong H."/>
            <person name="Weaver B."/>
            <person name="Ciecko A."/>
            <person name="Tallon L."/>
            <person name="Jackson J."/>
            <person name="Pai G."/>
            <person name="Aken S.V."/>
            <person name="Utterback T."/>
            <person name="Reidmuller S."/>
            <person name="Feldblyum T."/>
            <person name="Hsiao J."/>
            <person name="Zismann V."/>
            <person name="Iobst S."/>
            <person name="de Vazeille A.R."/>
            <person name="Buell C.R."/>
            <person name="Ying K."/>
            <person name="Li Y."/>
            <person name="Lu T."/>
            <person name="Huang Y."/>
            <person name="Zhao Q."/>
            <person name="Feng Q."/>
            <person name="Zhang L."/>
            <person name="Zhu J."/>
            <person name="Weng Q."/>
            <person name="Mu J."/>
            <person name="Lu Y."/>
            <person name="Fan D."/>
            <person name="Liu Y."/>
            <person name="Guan J."/>
            <person name="Zhang Y."/>
            <person name="Yu S."/>
            <person name="Liu X."/>
            <person name="Zhang Y."/>
            <person name="Hong G."/>
            <person name="Han B."/>
            <person name="Choisne N."/>
            <person name="Demange N."/>
            <person name="Orjeda G."/>
            <person name="Samain S."/>
            <person name="Cattolico L."/>
            <person name="Pelletier E."/>
            <person name="Couloux A."/>
            <person name="Segurens B."/>
            <person name="Wincker P."/>
            <person name="D'Hont A."/>
            <person name="Scarpelli C."/>
            <person name="Weissenbach J."/>
            <person name="Salanoubat M."/>
            <person name="Quetier F."/>
            <person name="Yu Y."/>
            <person name="Kim H.R."/>
            <person name="Rambo T."/>
            <person name="Currie J."/>
            <person name="Collura K."/>
            <person name="Luo M."/>
            <person name="Yang T."/>
            <person name="Ammiraju J.S.S."/>
            <person name="Engler F."/>
            <person name="Soderlund C."/>
            <person name="Wing R.A."/>
            <person name="Palmer L.E."/>
            <person name="de la Bastide M."/>
            <person name="Spiegel L."/>
            <person name="Nascimento L."/>
            <person name="Zutavern T."/>
            <person name="O'Shaughnessy A."/>
            <person name="Dike S."/>
            <person name="Dedhia N."/>
            <person name="Preston R."/>
            <person name="Balija V."/>
            <person name="McCombie W.R."/>
            <person name="Chow T."/>
            <person name="Chen H."/>
            <person name="Chung M."/>
            <person name="Chen C."/>
            <person name="Shaw J."/>
            <person name="Wu H."/>
            <person name="Hsiao K."/>
            <person name="Chao Y."/>
            <person name="Chu M."/>
            <person name="Cheng C."/>
            <person name="Hour A."/>
            <person name="Lee P."/>
            <person name="Lin S."/>
            <person name="Lin Y."/>
            <person name="Liou J."/>
            <person name="Liu S."/>
            <person name="Hsing Y."/>
            <person name="Raghuvanshi S."/>
            <person name="Mohanty A."/>
            <person name="Bharti A.K."/>
            <person name="Gaur A."/>
            <person name="Gupta V."/>
            <person name="Kumar D."/>
            <person name="Ravi V."/>
            <person name="Vij S."/>
            <person name="Kapur A."/>
            <person name="Khurana P."/>
            <person name="Khurana P."/>
            <person name="Khurana J.P."/>
            <person name="Tyagi A.K."/>
            <person name="Gaikwad K."/>
            <person name="Singh A."/>
            <person name="Dalal V."/>
            <person name="Srivastava S."/>
            <person name="Dixit A."/>
            <person name="Pal A.K."/>
            <person name="Ghazi I.A."/>
            <person name="Yadav M."/>
            <person name="Pandit A."/>
            <person name="Bhargava A."/>
            <person name="Sureshbabu K."/>
            <person name="Batra K."/>
            <person name="Sharma T.R."/>
            <person name="Mohapatra T."/>
            <person name="Singh N.K."/>
            <person name="Messing J."/>
            <person name="Nelson A.B."/>
            <person name="Fuks G."/>
            <person name="Kavchok S."/>
            <person name="Keizer G."/>
            <person name="Linton E."/>
            <person name="Llaca V."/>
            <person name="Song R."/>
            <person name="Tanyolac B."/>
            <person name="Young S."/>
            <person name="Ho-Il K."/>
            <person name="Hahn J.H."/>
            <person name="Sangsakoo G."/>
            <person name="Vanavichit A."/>
            <person name="de Mattos Luiz.A.T."/>
            <person name="Zimmer P.D."/>
            <person name="Malone G."/>
            <person name="Dellagostin O."/>
            <person name="de Oliveira A.C."/>
            <person name="Bevan M."/>
            <person name="Bancroft I."/>
            <person name="Minx P."/>
            <person name="Cordum H."/>
            <person name="Wilson R."/>
            <person name="Cheng Z."/>
            <person name="Jin W."/>
            <person name="Jiang J."/>
            <person name="Leong S.A."/>
            <person name="Iwama H."/>
            <person name="Gojobori T."/>
            <person name="Itoh T."/>
            <person name="Niimura Y."/>
            <person name="Fujii Y."/>
            <person name="Habara T."/>
            <person name="Sakai H."/>
            <person name="Sato Y."/>
            <person name="Wilson G."/>
            <person name="Kumar K."/>
            <person name="McCouch S."/>
            <person name="Juretic N."/>
            <person name="Hoen D."/>
            <person name="Wright S."/>
            <person name="Bruskiewich R."/>
            <person name="Bureau T."/>
            <person name="Miyao A."/>
            <person name="Hirochika H."/>
            <person name="Nishikawa T."/>
            <person name="Kadowaki K."/>
            <person name="Sugiura M."/>
            <person name="Burr B."/>
            <person name="Sasaki T."/>
        </authorList>
    </citation>
    <scope>NUCLEOTIDE SEQUENCE [LARGE SCALE GENOMIC DNA]</scope>
    <source>
        <strain evidence="3">cv. Nipponbare</strain>
    </source>
</reference>
<name>A0A0P0XTW4_ORYSJ</name>
<reference evidence="2 3" key="2">
    <citation type="journal article" date="2013" name="Plant Cell Physiol.">
        <title>Rice Annotation Project Database (RAP-DB): an integrative and interactive database for rice genomics.</title>
        <authorList>
            <person name="Sakai H."/>
            <person name="Lee S.S."/>
            <person name="Tanaka T."/>
            <person name="Numa H."/>
            <person name="Kim J."/>
            <person name="Kawahara Y."/>
            <person name="Wakimoto H."/>
            <person name="Yang C.C."/>
            <person name="Iwamoto M."/>
            <person name="Abe T."/>
            <person name="Yamada Y."/>
            <person name="Muto A."/>
            <person name="Inokuchi H."/>
            <person name="Ikemura T."/>
            <person name="Matsumoto T."/>
            <person name="Sasaki T."/>
            <person name="Itoh T."/>
        </authorList>
    </citation>
    <scope>NUCLEOTIDE SEQUENCE [LARGE SCALE GENOMIC DNA]</scope>
    <source>
        <strain evidence="3">cv. Nipponbare</strain>
    </source>
</reference>
<evidence type="ECO:0000256" key="1">
    <source>
        <dbReference type="SAM" id="MobiDB-lite"/>
    </source>
</evidence>
<dbReference type="AlphaFoldDB" id="A0A0P0XTW4"/>
<dbReference type="Gramene" id="Os10t0365466-00">
    <property type="protein sequence ID" value="Os10t0365466-00"/>
    <property type="gene ID" value="Os10g0365466"/>
</dbReference>
<gene>
    <name evidence="2" type="ordered locus">Os10g0365466</name>
    <name evidence="2" type="ORF">OSNPB_100365466</name>
</gene>
<dbReference type="Proteomes" id="UP000059680">
    <property type="component" value="Chromosome 10"/>
</dbReference>
<evidence type="ECO:0000313" key="2">
    <source>
        <dbReference type="EMBL" id="BAT10531.1"/>
    </source>
</evidence>
<protein>
    <submittedName>
        <fullName evidence="2">Os10g0365466 protein</fullName>
    </submittedName>
</protein>
<reference evidence="2 3" key="3">
    <citation type="journal article" date="2013" name="Rice">
        <title>Improvement of the Oryza sativa Nipponbare reference genome using next generation sequence and optical map data.</title>
        <authorList>
            <person name="Kawahara Y."/>
            <person name="de la Bastide M."/>
            <person name="Hamilton J.P."/>
            <person name="Kanamori H."/>
            <person name="McCombie W.R."/>
            <person name="Ouyang S."/>
            <person name="Schwartz D.C."/>
            <person name="Tanaka T."/>
            <person name="Wu J."/>
            <person name="Zhou S."/>
            <person name="Childs K.L."/>
            <person name="Davidson R.M."/>
            <person name="Lin H."/>
            <person name="Quesada-Ocampo L."/>
            <person name="Vaillancourt B."/>
            <person name="Sakai H."/>
            <person name="Lee S.S."/>
            <person name="Kim J."/>
            <person name="Numa H."/>
            <person name="Itoh T."/>
            <person name="Buell C.R."/>
            <person name="Matsumoto T."/>
        </authorList>
    </citation>
    <scope>NUCLEOTIDE SEQUENCE [LARGE SCALE GENOMIC DNA]</scope>
    <source>
        <strain evidence="3">cv. Nipponbare</strain>
    </source>
</reference>
<evidence type="ECO:0000313" key="3">
    <source>
        <dbReference type="Proteomes" id="UP000059680"/>
    </source>
</evidence>
<dbReference type="EMBL" id="AP014966">
    <property type="protein sequence ID" value="BAT10531.1"/>
    <property type="molecule type" value="Genomic_DNA"/>
</dbReference>
<dbReference type="InParanoid" id="A0A0P0XTW4"/>
<dbReference type="PaxDb" id="39947-A0A0P0XTW4"/>